<evidence type="ECO:0000313" key="2">
    <source>
        <dbReference type="Proteomes" id="UP001165678"/>
    </source>
</evidence>
<dbReference type="RefSeq" id="WP_265895319.1">
    <property type="nucleotide sequence ID" value="NZ_JAPIVE010000001.1"/>
</dbReference>
<comment type="caution">
    <text evidence="1">The sequence shown here is derived from an EMBL/GenBank/DDBJ whole genome shotgun (WGS) entry which is preliminary data.</text>
</comment>
<dbReference type="InterPro" id="IPR010319">
    <property type="entry name" value="Transglutaminase-like_Cys_pept"/>
</dbReference>
<gene>
    <name evidence="1" type="ORF">OQ287_01395</name>
</gene>
<dbReference type="PANTHER" id="PTHR39327:SF1">
    <property type="entry name" value="BLR5470 PROTEIN"/>
    <property type="match status" value="1"/>
</dbReference>
<evidence type="ECO:0000313" key="1">
    <source>
        <dbReference type="EMBL" id="MCX2522886.1"/>
    </source>
</evidence>
<dbReference type="Proteomes" id="UP001165678">
    <property type="component" value="Unassembled WGS sequence"/>
</dbReference>
<accession>A0AA41ZE44</accession>
<dbReference type="AlphaFoldDB" id="A0AA41ZE44"/>
<dbReference type="Gene3D" id="3.10.620.30">
    <property type="match status" value="1"/>
</dbReference>
<proteinExistence type="predicted"/>
<dbReference type="PANTHER" id="PTHR39327">
    <property type="match status" value="1"/>
</dbReference>
<dbReference type="EMBL" id="JAPIVE010000001">
    <property type="protein sequence ID" value="MCX2522886.1"/>
    <property type="molecule type" value="Genomic_DNA"/>
</dbReference>
<dbReference type="Pfam" id="PF06035">
    <property type="entry name" value="Peptidase_C93"/>
    <property type="match status" value="1"/>
</dbReference>
<keyword evidence="2" id="KW-1185">Reference proteome</keyword>
<name>A0AA41ZE44_9GAMM</name>
<sequence length="203" mass="22912">MKRSSGWLVGVLLLASPVLHADIRLTYWDNVTHEAVTTTDAALIARARALPIKARLMLINRVVNQAARQMPDKVDEWRGLDALIKAGEGDCEDFALAKYQLLRRSGVEDRHLRLLAAKDQWSPTYHMVLRYQDGTLPSPLILDNLTLMMLPMSRRDDLDPLYSFNATTAERWKNGKAQTIPLSTGIRLDGTLLAERAARLMTY</sequence>
<organism evidence="1 2">
    <name type="scientific">Larsenimonas rhizosphaerae</name>
    <dbReference type="NCBI Taxonomy" id="2944682"/>
    <lineage>
        <taxon>Bacteria</taxon>
        <taxon>Pseudomonadati</taxon>
        <taxon>Pseudomonadota</taxon>
        <taxon>Gammaproteobacteria</taxon>
        <taxon>Oceanospirillales</taxon>
        <taxon>Halomonadaceae</taxon>
        <taxon>Larsenimonas</taxon>
    </lineage>
</organism>
<reference evidence="1" key="1">
    <citation type="submission" date="2022-11" db="EMBL/GenBank/DDBJ databases">
        <title>Larsenimonas rhizosphaerae sp. nov., isolated from a tidal mudflat.</title>
        <authorList>
            <person name="Lee S.D."/>
            <person name="Kim I.S."/>
        </authorList>
    </citation>
    <scope>NUCLEOTIDE SEQUENCE</scope>
    <source>
        <strain evidence="1">GH2-1</strain>
    </source>
</reference>
<protein>
    <submittedName>
        <fullName evidence="1">Transglutaminase-like cysteine peptidase</fullName>
    </submittedName>
</protein>